<evidence type="ECO:0000313" key="1">
    <source>
        <dbReference type="EMBL" id="KEH29348.1"/>
    </source>
</evidence>
<reference evidence="2" key="3">
    <citation type="submission" date="2015-04" db="UniProtKB">
        <authorList>
            <consortium name="EnsemblPlants"/>
        </authorList>
    </citation>
    <scope>IDENTIFICATION</scope>
    <source>
        <strain evidence="2">cv. Jemalong A17</strain>
    </source>
</reference>
<reference evidence="1 3" key="2">
    <citation type="journal article" date="2014" name="BMC Genomics">
        <title>An improved genome release (version Mt4.0) for the model legume Medicago truncatula.</title>
        <authorList>
            <person name="Tang H."/>
            <person name="Krishnakumar V."/>
            <person name="Bidwell S."/>
            <person name="Rosen B."/>
            <person name="Chan A."/>
            <person name="Zhou S."/>
            <person name="Gentzbittel L."/>
            <person name="Childs K.L."/>
            <person name="Yandell M."/>
            <person name="Gundlach H."/>
            <person name="Mayer K.F."/>
            <person name="Schwartz D.C."/>
            <person name="Town C.D."/>
        </authorList>
    </citation>
    <scope>GENOME REANNOTATION</scope>
    <source>
        <strain evidence="1">A17</strain>
        <strain evidence="2 3">cv. Jemalong A17</strain>
    </source>
</reference>
<dbReference type="EMBL" id="CM001220">
    <property type="protein sequence ID" value="KEH29348.1"/>
    <property type="molecule type" value="Genomic_DNA"/>
</dbReference>
<evidence type="ECO:0000313" key="2">
    <source>
        <dbReference type="EnsemblPlants" id="KEH29348"/>
    </source>
</evidence>
<dbReference type="HOGENOM" id="CLU_3109421_0_0_1"/>
<dbReference type="Proteomes" id="UP000002051">
    <property type="component" value="Chromosome 4"/>
</dbReference>
<gene>
    <name evidence="1" type="ordered locus">MTR_4g035735</name>
</gene>
<name>A0A072UJX1_MEDTR</name>
<sequence>MEAMLIQQKCEKALKGEVFGSSAIPKATTLLIQDGGIEGHHGATYGVQQNP</sequence>
<proteinExistence type="predicted"/>
<reference evidence="1 3" key="1">
    <citation type="journal article" date="2011" name="Nature">
        <title>The Medicago genome provides insight into the evolution of rhizobial symbioses.</title>
        <authorList>
            <person name="Young N.D."/>
            <person name="Debelle F."/>
            <person name="Oldroyd G.E."/>
            <person name="Geurts R."/>
            <person name="Cannon S.B."/>
            <person name="Udvardi M.K."/>
            <person name="Benedito V.A."/>
            <person name="Mayer K.F."/>
            <person name="Gouzy J."/>
            <person name="Schoof H."/>
            <person name="Van de Peer Y."/>
            <person name="Proost S."/>
            <person name="Cook D.R."/>
            <person name="Meyers B.C."/>
            <person name="Spannagl M."/>
            <person name="Cheung F."/>
            <person name="De Mita S."/>
            <person name="Krishnakumar V."/>
            <person name="Gundlach H."/>
            <person name="Zhou S."/>
            <person name="Mudge J."/>
            <person name="Bharti A.K."/>
            <person name="Murray J.D."/>
            <person name="Naoumkina M.A."/>
            <person name="Rosen B."/>
            <person name="Silverstein K.A."/>
            <person name="Tang H."/>
            <person name="Rombauts S."/>
            <person name="Zhao P.X."/>
            <person name="Zhou P."/>
            <person name="Barbe V."/>
            <person name="Bardou P."/>
            <person name="Bechner M."/>
            <person name="Bellec A."/>
            <person name="Berger A."/>
            <person name="Berges H."/>
            <person name="Bidwell S."/>
            <person name="Bisseling T."/>
            <person name="Choisne N."/>
            <person name="Couloux A."/>
            <person name="Denny R."/>
            <person name="Deshpande S."/>
            <person name="Dai X."/>
            <person name="Doyle J.J."/>
            <person name="Dudez A.M."/>
            <person name="Farmer A.D."/>
            <person name="Fouteau S."/>
            <person name="Franken C."/>
            <person name="Gibelin C."/>
            <person name="Gish J."/>
            <person name="Goldstein S."/>
            <person name="Gonzalez A.J."/>
            <person name="Green P.J."/>
            <person name="Hallab A."/>
            <person name="Hartog M."/>
            <person name="Hua A."/>
            <person name="Humphray S.J."/>
            <person name="Jeong D.H."/>
            <person name="Jing Y."/>
            <person name="Jocker A."/>
            <person name="Kenton S.M."/>
            <person name="Kim D.J."/>
            <person name="Klee K."/>
            <person name="Lai H."/>
            <person name="Lang C."/>
            <person name="Lin S."/>
            <person name="Macmil S.L."/>
            <person name="Magdelenat G."/>
            <person name="Matthews L."/>
            <person name="McCorrison J."/>
            <person name="Monaghan E.L."/>
            <person name="Mun J.H."/>
            <person name="Najar F.Z."/>
            <person name="Nicholson C."/>
            <person name="Noirot C."/>
            <person name="O'Bleness M."/>
            <person name="Paule C.R."/>
            <person name="Poulain J."/>
            <person name="Prion F."/>
            <person name="Qin B."/>
            <person name="Qu C."/>
            <person name="Retzel E.F."/>
            <person name="Riddle C."/>
            <person name="Sallet E."/>
            <person name="Samain S."/>
            <person name="Samson N."/>
            <person name="Sanders I."/>
            <person name="Saurat O."/>
            <person name="Scarpelli C."/>
            <person name="Schiex T."/>
            <person name="Segurens B."/>
            <person name="Severin A.J."/>
            <person name="Sherrier D.J."/>
            <person name="Shi R."/>
            <person name="Sims S."/>
            <person name="Singer S.R."/>
            <person name="Sinharoy S."/>
            <person name="Sterck L."/>
            <person name="Viollet A."/>
            <person name="Wang B.B."/>
            <person name="Wang K."/>
            <person name="Wang M."/>
            <person name="Wang X."/>
            <person name="Warfsmann J."/>
            <person name="Weissenbach J."/>
            <person name="White D.D."/>
            <person name="White J.D."/>
            <person name="Wiley G.B."/>
            <person name="Wincker P."/>
            <person name="Xing Y."/>
            <person name="Yang L."/>
            <person name="Yao Z."/>
            <person name="Ying F."/>
            <person name="Zhai J."/>
            <person name="Zhou L."/>
            <person name="Zuber A."/>
            <person name="Denarie J."/>
            <person name="Dixon R.A."/>
            <person name="May G.D."/>
            <person name="Schwartz D.C."/>
            <person name="Rogers J."/>
            <person name="Quetier F."/>
            <person name="Town C.D."/>
            <person name="Roe B.A."/>
        </authorList>
    </citation>
    <scope>NUCLEOTIDE SEQUENCE [LARGE SCALE GENOMIC DNA]</scope>
    <source>
        <strain evidence="1">A17</strain>
        <strain evidence="2 3">cv. Jemalong A17</strain>
    </source>
</reference>
<dbReference type="EnsemblPlants" id="KEH29348">
    <property type="protein sequence ID" value="KEH29348"/>
    <property type="gene ID" value="MTR_4g035735"/>
</dbReference>
<organism evidence="1 3">
    <name type="scientific">Medicago truncatula</name>
    <name type="common">Barrel medic</name>
    <name type="synonym">Medicago tribuloides</name>
    <dbReference type="NCBI Taxonomy" id="3880"/>
    <lineage>
        <taxon>Eukaryota</taxon>
        <taxon>Viridiplantae</taxon>
        <taxon>Streptophyta</taxon>
        <taxon>Embryophyta</taxon>
        <taxon>Tracheophyta</taxon>
        <taxon>Spermatophyta</taxon>
        <taxon>Magnoliopsida</taxon>
        <taxon>eudicotyledons</taxon>
        <taxon>Gunneridae</taxon>
        <taxon>Pentapetalae</taxon>
        <taxon>rosids</taxon>
        <taxon>fabids</taxon>
        <taxon>Fabales</taxon>
        <taxon>Fabaceae</taxon>
        <taxon>Papilionoideae</taxon>
        <taxon>50 kb inversion clade</taxon>
        <taxon>NPAAA clade</taxon>
        <taxon>Hologalegina</taxon>
        <taxon>IRL clade</taxon>
        <taxon>Trifolieae</taxon>
        <taxon>Medicago</taxon>
    </lineage>
</organism>
<keyword evidence="3" id="KW-1185">Reference proteome</keyword>
<evidence type="ECO:0000313" key="3">
    <source>
        <dbReference type="Proteomes" id="UP000002051"/>
    </source>
</evidence>
<dbReference type="AlphaFoldDB" id="A0A072UJX1"/>
<accession>A0A072UJX1</accession>
<protein>
    <submittedName>
        <fullName evidence="1 2">Uncharacterized protein</fullName>
    </submittedName>
</protein>